<comment type="caution">
    <text evidence="2">The sequence shown here is derived from an EMBL/GenBank/DDBJ whole genome shotgun (WGS) entry which is preliminary data.</text>
</comment>
<keyword evidence="1" id="KW-0732">Signal</keyword>
<dbReference type="SUPFAM" id="SSF141562">
    <property type="entry name" value="At5g01610-like"/>
    <property type="match status" value="1"/>
</dbReference>
<accession>A0AAP0DCF8</accession>
<proteinExistence type="predicted"/>
<name>A0AAP0DCF8_9ASTR</name>
<dbReference type="Gene3D" id="2.30.240.10">
    <property type="entry name" value="At5g01610-like"/>
    <property type="match status" value="1"/>
</dbReference>
<organism evidence="2 3">
    <name type="scientific">Deinandra increscens subsp. villosa</name>
    <dbReference type="NCBI Taxonomy" id="3103831"/>
    <lineage>
        <taxon>Eukaryota</taxon>
        <taxon>Viridiplantae</taxon>
        <taxon>Streptophyta</taxon>
        <taxon>Embryophyta</taxon>
        <taxon>Tracheophyta</taxon>
        <taxon>Spermatophyta</taxon>
        <taxon>Magnoliopsida</taxon>
        <taxon>eudicotyledons</taxon>
        <taxon>Gunneridae</taxon>
        <taxon>Pentapetalae</taxon>
        <taxon>asterids</taxon>
        <taxon>campanulids</taxon>
        <taxon>Asterales</taxon>
        <taxon>Asteraceae</taxon>
        <taxon>Asteroideae</taxon>
        <taxon>Heliantheae alliance</taxon>
        <taxon>Madieae</taxon>
        <taxon>Madiinae</taxon>
        <taxon>Deinandra</taxon>
    </lineage>
</organism>
<reference evidence="2 3" key="1">
    <citation type="submission" date="2024-04" db="EMBL/GenBank/DDBJ databases">
        <title>The reference genome of an endangered Asteraceae, Deinandra increscens subsp. villosa, native to the Central Coast of California.</title>
        <authorList>
            <person name="Guilliams M."/>
            <person name="Hasenstab-Lehman K."/>
            <person name="Meyer R."/>
            <person name="Mcevoy S."/>
        </authorList>
    </citation>
    <scope>NUCLEOTIDE SEQUENCE [LARGE SCALE GENOMIC DNA]</scope>
    <source>
        <tissue evidence="2">Leaf</tissue>
    </source>
</reference>
<sequence length="161" mass="17294">MASFTKPLLFALISISVTVSVTATATATVSGSDIHDILPDFGLPVGIVPNAVESYTLSSTDGAFTVQLSRPCYVKFDDQTVYYSKEIQGKLTYGSISGVSGIQAKQLFLWLSVTGMDLDANSGMLEFHVGILSKKLPADMFQDVPECKSKASQHEFDAQSI</sequence>
<evidence type="ECO:0000313" key="2">
    <source>
        <dbReference type="EMBL" id="KAK9068679.1"/>
    </source>
</evidence>
<dbReference type="EMBL" id="JBCNJP010000014">
    <property type="protein sequence ID" value="KAK9068679.1"/>
    <property type="molecule type" value="Genomic_DNA"/>
</dbReference>
<feature type="chain" id="PRO_5042871872" evidence="1">
    <location>
        <begin position="24"/>
        <end position="161"/>
    </location>
</feature>
<dbReference type="AlphaFoldDB" id="A0AAP0DCF8"/>
<dbReference type="Proteomes" id="UP001408789">
    <property type="component" value="Unassembled WGS sequence"/>
</dbReference>
<dbReference type="Pfam" id="PF04398">
    <property type="entry name" value="DUF538"/>
    <property type="match status" value="1"/>
</dbReference>
<dbReference type="InterPro" id="IPR007493">
    <property type="entry name" value="DUF538"/>
</dbReference>
<dbReference type="PANTHER" id="PTHR31676:SF96">
    <property type="entry name" value="EXPRESSED PROTEIN"/>
    <property type="match status" value="1"/>
</dbReference>
<dbReference type="InterPro" id="IPR036758">
    <property type="entry name" value="At5g01610-like"/>
</dbReference>
<feature type="signal peptide" evidence="1">
    <location>
        <begin position="1"/>
        <end position="23"/>
    </location>
</feature>
<protein>
    <submittedName>
        <fullName evidence="2">Uncharacterized protein</fullName>
    </submittedName>
</protein>
<evidence type="ECO:0000313" key="3">
    <source>
        <dbReference type="Proteomes" id="UP001408789"/>
    </source>
</evidence>
<keyword evidence="3" id="KW-1185">Reference proteome</keyword>
<gene>
    <name evidence="2" type="ORF">SSX86_012794</name>
</gene>
<dbReference type="PANTHER" id="PTHR31676">
    <property type="entry name" value="T31J12.3 PROTEIN-RELATED"/>
    <property type="match status" value="1"/>
</dbReference>
<evidence type="ECO:0000256" key="1">
    <source>
        <dbReference type="SAM" id="SignalP"/>
    </source>
</evidence>